<dbReference type="EMBL" id="KZ772692">
    <property type="protein sequence ID" value="PTQ44538.1"/>
    <property type="molecule type" value="Genomic_DNA"/>
</dbReference>
<sequence>MFFRRKLGRMFVSVEDVGVEGRFDAASLNKSESAGPLAEGAPGSASRKEKAVRGLGMPFLVTGFKEPARSDEVDGCLADS</sequence>
<reference evidence="1" key="2">
    <citation type="submission" date="2017-12" db="EMBL/GenBank/DDBJ databases">
        <title>WGS assembly of Marchantia polymorpha.</title>
        <authorList>
            <person name="Bowman J.L."/>
            <person name="Kohchi T."/>
            <person name="Yamato K.T."/>
            <person name="Jenkins J."/>
            <person name="Shu S."/>
            <person name="Ishizaki K."/>
            <person name="Yamaoka S."/>
            <person name="Nishihama R."/>
            <person name="Nakamura Y."/>
            <person name="Berger F."/>
            <person name="Adam C."/>
            <person name="Aki S.S."/>
            <person name="Althoff F."/>
            <person name="Araki T."/>
            <person name="Arteaga-Vazquez M.A."/>
            <person name="Balasubrmanian S."/>
            <person name="Bauer D."/>
            <person name="Boehm C.R."/>
            <person name="Briginshaw L."/>
            <person name="Caballero-Perez J."/>
            <person name="Catarino B."/>
            <person name="Chen F."/>
            <person name="Chiyoda S."/>
            <person name="Chovatia M."/>
            <person name="Davies K.M."/>
            <person name="Delmans M."/>
            <person name="Demura T."/>
            <person name="Dierschke T."/>
            <person name="Dolan L."/>
            <person name="Dorantes-Acosta A.E."/>
            <person name="Eklund D.M."/>
            <person name="Florent S.N."/>
            <person name="Flores-Sandoval E."/>
            <person name="Fujiyama A."/>
            <person name="Fukuzawa H."/>
            <person name="Galik B."/>
            <person name="Grimanelli D."/>
            <person name="Grimwood J."/>
            <person name="Grossniklaus U."/>
            <person name="Hamada T."/>
            <person name="Haseloff J."/>
            <person name="Hetherington A.J."/>
            <person name="Higo A."/>
            <person name="Hirakawa Y."/>
            <person name="Hundley H.N."/>
            <person name="Ikeda Y."/>
            <person name="Inoue K."/>
            <person name="Inoue S."/>
            <person name="Ishida S."/>
            <person name="Jia Q."/>
            <person name="Kakita M."/>
            <person name="Kanazawa T."/>
            <person name="Kawai Y."/>
            <person name="Kawashima T."/>
            <person name="Kennedy M."/>
            <person name="Kinose K."/>
            <person name="Kinoshita T."/>
            <person name="Kohara Y."/>
            <person name="Koide E."/>
            <person name="Komatsu K."/>
            <person name="Kopischke S."/>
            <person name="Kubo M."/>
            <person name="Kyozuka J."/>
            <person name="Lagercrantz U."/>
            <person name="Lin S.S."/>
            <person name="Lindquist E."/>
            <person name="Lipzen A.M."/>
            <person name="Lu C."/>
            <person name="Luna E.D."/>
            <person name="Martienssen R.A."/>
            <person name="Minamino N."/>
            <person name="Mizutani M."/>
            <person name="Mizutani M."/>
            <person name="Mochizuki N."/>
            <person name="Monte I."/>
            <person name="Mosher R."/>
            <person name="Nagasaki H."/>
            <person name="Nakagami H."/>
            <person name="Naramoto S."/>
            <person name="Nishitani K."/>
            <person name="Ohtani M."/>
            <person name="Okamoto T."/>
            <person name="Okumura M."/>
            <person name="Phillips J."/>
            <person name="Pollak B."/>
            <person name="Reinders A."/>
            <person name="Roevekamp M."/>
            <person name="Sano R."/>
            <person name="Sawa S."/>
            <person name="Schmid M.W."/>
            <person name="Shirakawa M."/>
            <person name="Solano R."/>
            <person name="Spunde A."/>
            <person name="Suetsugu N."/>
            <person name="Sugano S."/>
            <person name="Sugiyama A."/>
            <person name="Sun R."/>
            <person name="Suzuki Y."/>
            <person name="Takenaka M."/>
            <person name="Takezawa D."/>
            <person name="Tomogane H."/>
            <person name="Tsuzuki M."/>
            <person name="Ueda T."/>
            <person name="Umeda M."/>
            <person name="Ward J.M."/>
            <person name="Watanabe Y."/>
            <person name="Yazaki K."/>
            <person name="Yokoyama R."/>
            <person name="Yoshitake Y."/>
            <person name="Yotsui I."/>
            <person name="Zachgo S."/>
            <person name="Schmutz J."/>
        </authorList>
    </citation>
    <scope>NUCLEOTIDE SEQUENCE [LARGE SCALE GENOMIC DNA]</scope>
    <source>
        <strain evidence="1">Tak-1</strain>
    </source>
</reference>
<dbReference type="EMBL" id="KZ772692">
    <property type="protein sequence ID" value="PTQ44539.1"/>
    <property type="molecule type" value="Genomic_DNA"/>
</dbReference>
<reference evidence="2" key="1">
    <citation type="journal article" date="2017" name="Cell">
        <title>Insights into land plant evolution garnered from the Marchantia polymorpha genome.</title>
        <authorList>
            <person name="Bowman J.L."/>
            <person name="Kohchi T."/>
            <person name="Yamato K.T."/>
            <person name="Jenkins J."/>
            <person name="Shu S."/>
            <person name="Ishizaki K."/>
            <person name="Yamaoka S."/>
            <person name="Nishihama R."/>
            <person name="Nakamura Y."/>
            <person name="Berger F."/>
            <person name="Adam C."/>
            <person name="Aki S.S."/>
            <person name="Althoff F."/>
            <person name="Araki T."/>
            <person name="Arteaga-Vazquez M.A."/>
            <person name="Balasubrmanian S."/>
            <person name="Barry K."/>
            <person name="Bauer D."/>
            <person name="Boehm C.R."/>
            <person name="Briginshaw L."/>
            <person name="Caballero-Perez J."/>
            <person name="Catarino B."/>
            <person name="Chen F."/>
            <person name="Chiyoda S."/>
            <person name="Chovatia M."/>
            <person name="Davies K.M."/>
            <person name="Delmans M."/>
            <person name="Demura T."/>
            <person name="Dierschke T."/>
            <person name="Dolan L."/>
            <person name="Dorantes-Acosta A.E."/>
            <person name="Eklund D.M."/>
            <person name="Florent S.N."/>
            <person name="Flores-Sandoval E."/>
            <person name="Fujiyama A."/>
            <person name="Fukuzawa H."/>
            <person name="Galik B."/>
            <person name="Grimanelli D."/>
            <person name="Grimwood J."/>
            <person name="Grossniklaus U."/>
            <person name="Hamada T."/>
            <person name="Haseloff J."/>
            <person name="Hetherington A.J."/>
            <person name="Higo A."/>
            <person name="Hirakawa Y."/>
            <person name="Hundley H.N."/>
            <person name="Ikeda Y."/>
            <person name="Inoue K."/>
            <person name="Inoue S.I."/>
            <person name="Ishida S."/>
            <person name="Jia Q."/>
            <person name="Kakita M."/>
            <person name="Kanazawa T."/>
            <person name="Kawai Y."/>
            <person name="Kawashima T."/>
            <person name="Kennedy M."/>
            <person name="Kinose K."/>
            <person name="Kinoshita T."/>
            <person name="Kohara Y."/>
            <person name="Koide E."/>
            <person name="Komatsu K."/>
            <person name="Kopischke S."/>
            <person name="Kubo M."/>
            <person name="Kyozuka J."/>
            <person name="Lagercrantz U."/>
            <person name="Lin S.S."/>
            <person name="Lindquist E."/>
            <person name="Lipzen A.M."/>
            <person name="Lu C.W."/>
            <person name="De Luna E."/>
            <person name="Martienssen R.A."/>
            <person name="Minamino N."/>
            <person name="Mizutani M."/>
            <person name="Mizutani M."/>
            <person name="Mochizuki N."/>
            <person name="Monte I."/>
            <person name="Mosher R."/>
            <person name="Nagasaki H."/>
            <person name="Nakagami H."/>
            <person name="Naramoto S."/>
            <person name="Nishitani K."/>
            <person name="Ohtani M."/>
            <person name="Okamoto T."/>
            <person name="Okumura M."/>
            <person name="Phillips J."/>
            <person name="Pollak B."/>
            <person name="Reinders A."/>
            <person name="Rovekamp M."/>
            <person name="Sano R."/>
            <person name="Sawa S."/>
            <person name="Schmid M.W."/>
            <person name="Shirakawa M."/>
            <person name="Solano R."/>
            <person name="Spunde A."/>
            <person name="Suetsugu N."/>
            <person name="Sugano S."/>
            <person name="Sugiyama A."/>
            <person name="Sun R."/>
            <person name="Suzuki Y."/>
            <person name="Takenaka M."/>
            <person name="Takezawa D."/>
            <person name="Tomogane H."/>
            <person name="Tsuzuki M."/>
            <person name="Ueda T."/>
            <person name="Umeda M."/>
            <person name="Ward J.M."/>
            <person name="Watanabe Y."/>
            <person name="Yazaki K."/>
            <person name="Yokoyama R."/>
            <person name="Yoshitake Y."/>
            <person name="Yotsui I."/>
            <person name="Zachgo S."/>
            <person name="Schmutz J."/>
        </authorList>
    </citation>
    <scope>NUCLEOTIDE SEQUENCE [LARGE SCALE GENOMIC DNA]</scope>
    <source>
        <strain evidence="2">Tak-1</strain>
    </source>
</reference>
<gene>
    <name evidence="1" type="ORF">MARPO_0020s0164</name>
</gene>
<accession>A0A2R6XEM7</accession>
<protein>
    <submittedName>
        <fullName evidence="1">Uncharacterized protein</fullName>
    </submittedName>
</protein>
<dbReference type="AlphaFoldDB" id="A0A2R6XEM7"/>
<dbReference type="Proteomes" id="UP000244005">
    <property type="component" value="Unassembled WGS sequence"/>
</dbReference>
<dbReference type="Gramene" id="Mp4g24050.1">
    <property type="protein sequence ID" value="Mp4g24050.1.cds1"/>
    <property type="gene ID" value="Mp4g24050"/>
</dbReference>
<keyword evidence="2" id="KW-1185">Reference proteome</keyword>
<evidence type="ECO:0000313" key="1">
    <source>
        <dbReference type="EMBL" id="PTQ44539.1"/>
    </source>
</evidence>
<proteinExistence type="predicted"/>
<evidence type="ECO:0000313" key="2">
    <source>
        <dbReference type="Proteomes" id="UP000244005"/>
    </source>
</evidence>
<organism evidence="1 2">
    <name type="scientific">Marchantia polymorpha</name>
    <name type="common">Common liverwort</name>
    <name type="synonym">Marchantia aquatica</name>
    <dbReference type="NCBI Taxonomy" id="3197"/>
    <lineage>
        <taxon>Eukaryota</taxon>
        <taxon>Viridiplantae</taxon>
        <taxon>Streptophyta</taxon>
        <taxon>Embryophyta</taxon>
        <taxon>Marchantiophyta</taxon>
        <taxon>Marchantiopsida</taxon>
        <taxon>Marchantiidae</taxon>
        <taxon>Marchantiales</taxon>
        <taxon>Marchantiaceae</taxon>
        <taxon>Marchantia</taxon>
    </lineage>
</organism>
<dbReference type="EMBL" id="KZ772692">
    <property type="protein sequence ID" value="PTQ44537.1"/>
    <property type="molecule type" value="Genomic_DNA"/>
</dbReference>
<name>A0A2R6XEM7_MARPO</name>